<dbReference type="Pfam" id="PF03050">
    <property type="entry name" value="DDE_Tnp_IS66"/>
    <property type="match status" value="1"/>
</dbReference>
<dbReference type="AlphaFoldDB" id="A0A1H2YJ34"/>
<dbReference type="Proteomes" id="UP000198539">
    <property type="component" value="Unassembled WGS sequence"/>
</dbReference>
<proteinExistence type="predicted"/>
<accession>A0A1H2YJ34</accession>
<feature type="compositionally biased region" description="Basic and acidic residues" evidence="1">
    <location>
        <begin position="76"/>
        <end position="88"/>
    </location>
</feature>
<keyword evidence="6" id="KW-1185">Reference proteome</keyword>
<dbReference type="InterPro" id="IPR004291">
    <property type="entry name" value="Transposase_IS66_central"/>
</dbReference>
<sequence length="519" mass="57962">MSALPDIDLSAIPEDQRDAVVALMRETASLKEINKRLEHLVAEMNHALHGKKSEKLDEDDRQLAFEDLSIAVAEAEEQKRQTAPDSDKPKRKGVARRNRGNLPEHLPRIEQVVEPDSLRCPCGCGQMHKIGEDRTERLDIVPAQLRVIVTVRPKYACRACTDGVTQAPAPAALIEGGLATEGAMAHVAISKYADHLPLYRQSQILARSGINIHRSTLADWIGVVAFHLRPVVDRLAEHLKGSTKLFMDETTAPVLDPGRGRTKTGYLWALARDDRGWGGADPPGVVFFYAPDRGGQNAETFLRGFDGIVQLDGYQGYNRLTRPSRKGGDPIRVAHCWAHARRKLKEVFDRDGSEIAAEGLRRIARIYAVEAEIRGINAGQRLSARQARSVPLVEDFGAWLQEQRLRLSAKSRLGEKLGYIHNHWNGLQTFLTDGRVEIDSNSVENLIRPIALTRGLPRRRSARVKADHDVANRNLDQRLNRGRPGFRRWRPGARGTEGHSSRAGHDPVRSFRGRCRPNT</sequence>
<dbReference type="InterPro" id="IPR024463">
    <property type="entry name" value="Transposase_TnpC_homeodom"/>
</dbReference>
<feature type="region of interest" description="Disordered" evidence="1">
    <location>
        <begin position="75"/>
        <end position="104"/>
    </location>
</feature>
<dbReference type="EMBL" id="FNOM01000005">
    <property type="protein sequence ID" value="SDX04995.1"/>
    <property type="molecule type" value="Genomic_DNA"/>
</dbReference>
<feature type="compositionally biased region" description="Basic and acidic residues" evidence="1">
    <location>
        <begin position="496"/>
        <end position="509"/>
    </location>
</feature>
<organism evidence="5 6">
    <name type="scientific">Roseicitreum antarcticum</name>
    <dbReference type="NCBI Taxonomy" id="564137"/>
    <lineage>
        <taxon>Bacteria</taxon>
        <taxon>Pseudomonadati</taxon>
        <taxon>Pseudomonadota</taxon>
        <taxon>Alphaproteobacteria</taxon>
        <taxon>Rhodobacterales</taxon>
        <taxon>Paracoccaceae</taxon>
        <taxon>Roseicitreum</taxon>
    </lineage>
</organism>
<dbReference type="STRING" id="564137.SAMN04488238_10521"/>
<feature type="domain" description="Transposase IS66 zinc-finger binding" evidence="3">
    <location>
        <begin position="119"/>
        <end position="160"/>
    </location>
</feature>
<dbReference type="PANTHER" id="PTHR33678:SF1">
    <property type="entry name" value="BLL1576 PROTEIN"/>
    <property type="match status" value="1"/>
</dbReference>
<evidence type="ECO:0000256" key="1">
    <source>
        <dbReference type="SAM" id="MobiDB-lite"/>
    </source>
</evidence>
<dbReference type="Pfam" id="PF13005">
    <property type="entry name" value="zf-IS66"/>
    <property type="match status" value="1"/>
</dbReference>
<feature type="compositionally biased region" description="Basic residues" evidence="1">
    <location>
        <begin position="480"/>
        <end position="491"/>
    </location>
</feature>
<feature type="domain" description="Transposase TnpC homeodomain" evidence="4">
    <location>
        <begin position="36"/>
        <end position="110"/>
    </location>
</feature>
<dbReference type="InterPro" id="IPR052344">
    <property type="entry name" value="Transposase-related"/>
</dbReference>
<dbReference type="PANTHER" id="PTHR33678">
    <property type="entry name" value="BLL1576 PROTEIN"/>
    <property type="match status" value="1"/>
</dbReference>
<dbReference type="Pfam" id="PF13007">
    <property type="entry name" value="LZ_Tnp_IS66"/>
    <property type="match status" value="1"/>
</dbReference>
<feature type="compositionally biased region" description="Basic residues" evidence="1">
    <location>
        <begin position="89"/>
        <end position="99"/>
    </location>
</feature>
<evidence type="ECO:0000313" key="6">
    <source>
        <dbReference type="Proteomes" id="UP000198539"/>
    </source>
</evidence>
<reference evidence="5 6" key="1">
    <citation type="submission" date="2016-10" db="EMBL/GenBank/DDBJ databases">
        <authorList>
            <person name="de Groot N.N."/>
        </authorList>
    </citation>
    <scope>NUCLEOTIDE SEQUENCE [LARGE SCALE GENOMIC DNA]</scope>
    <source>
        <strain evidence="5 6">CGMCC 1.8894</strain>
    </source>
</reference>
<evidence type="ECO:0000259" key="2">
    <source>
        <dbReference type="Pfam" id="PF03050"/>
    </source>
</evidence>
<dbReference type="NCBIfam" id="NF033517">
    <property type="entry name" value="transpos_IS66"/>
    <property type="match status" value="1"/>
</dbReference>
<evidence type="ECO:0000259" key="4">
    <source>
        <dbReference type="Pfam" id="PF13007"/>
    </source>
</evidence>
<feature type="domain" description="Transposase IS66 central" evidence="2">
    <location>
        <begin position="177"/>
        <end position="454"/>
    </location>
</feature>
<dbReference type="InterPro" id="IPR024474">
    <property type="entry name" value="Znf_dom_IS66"/>
</dbReference>
<feature type="region of interest" description="Disordered" evidence="1">
    <location>
        <begin position="480"/>
        <end position="519"/>
    </location>
</feature>
<evidence type="ECO:0000259" key="3">
    <source>
        <dbReference type="Pfam" id="PF13005"/>
    </source>
</evidence>
<evidence type="ECO:0000313" key="5">
    <source>
        <dbReference type="EMBL" id="SDX04995.1"/>
    </source>
</evidence>
<gene>
    <name evidence="5" type="ORF">SAMN04488238_10521</name>
</gene>
<protein>
    <submittedName>
        <fullName evidence="5">Transposase</fullName>
    </submittedName>
</protein>
<name>A0A1H2YJ34_9RHOB</name>